<evidence type="ECO:0000313" key="3">
    <source>
        <dbReference type="EMBL" id="BFF91841.1"/>
    </source>
</evidence>
<feature type="compositionally biased region" description="Polar residues" evidence="1">
    <location>
        <begin position="67"/>
        <end position="79"/>
    </location>
</feature>
<reference evidence="3 4" key="1">
    <citation type="submission" date="2024-02" db="EMBL/GenBank/DDBJ databases">
        <title>A chromosome-level genome assembly of Drosophila madeirensis, a fruit fly species endemic to Madeira island.</title>
        <authorList>
            <person name="Tomihara K."/>
            <person name="Llopart A."/>
            <person name="Yamamoto D."/>
        </authorList>
    </citation>
    <scope>NUCLEOTIDE SEQUENCE [LARGE SCALE GENOMIC DNA]</scope>
    <source>
        <strain evidence="3 4">RF1</strain>
    </source>
</reference>
<feature type="chain" id="PRO_5043739823" evidence="2">
    <location>
        <begin position="22"/>
        <end position="133"/>
    </location>
</feature>
<proteinExistence type="predicted"/>
<protein>
    <submittedName>
        <fullName evidence="3">Uncharacterized protein</fullName>
    </submittedName>
</protein>
<dbReference type="AlphaFoldDB" id="A0AAU9EXX2"/>
<feature type="compositionally biased region" description="Basic and acidic residues" evidence="1">
    <location>
        <begin position="43"/>
        <end position="56"/>
    </location>
</feature>
<keyword evidence="2" id="KW-0732">Signal</keyword>
<evidence type="ECO:0000256" key="1">
    <source>
        <dbReference type="SAM" id="MobiDB-lite"/>
    </source>
</evidence>
<feature type="region of interest" description="Disordered" evidence="1">
    <location>
        <begin position="25"/>
        <end position="119"/>
    </location>
</feature>
<dbReference type="Proteomes" id="UP001500889">
    <property type="component" value="Chromosome O"/>
</dbReference>
<name>A0AAU9EXX2_DROMD</name>
<feature type="signal peptide" evidence="2">
    <location>
        <begin position="1"/>
        <end position="21"/>
    </location>
</feature>
<gene>
    <name evidence="3" type="ORF">DMAD_10040</name>
</gene>
<sequence>MKMTLLSTLLMVVLGVMLAHAAINPQSGYPDERPGEELQQLTEEPHPREQRLKERAGGVVVKPAQRRQLSSRRNCNNKDGNPKAEAAALARYHAARPPPRRLSRHKEVQVDSEFFEPSPERVEELKRILLDQQ</sequence>
<accession>A0AAU9EXX2</accession>
<evidence type="ECO:0000256" key="2">
    <source>
        <dbReference type="SAM" id="SignalP"/>
    </source>
</evidence>
<dbReference type="EMBL" id="AP029263">
    <property type="protein sequence ID" value="BFF91841.1"/>
    <property type="molecule type" value="Genomic_DNA"/>
</dbReference>
<keyword evidence="4" id="KW-1185">Reference proteome</keyword>
<organism evidence="3 4">
    <name type="scientific">Drosophila madeirensis</name>
    <name type="common">Fruit fly</name>
    <dbReference type="NCBI Taxonomy" id="30013"/>
    <lineage>
        <taxon>Eukaryota</taxon>
        <taxon>Metazoa</taxon>
        <taxon>Ecdysozoa</taxon>
        <taxon>Arthropoda</taxon>
        <taxon>Hexapoda</taxon>
        <taxon>Insecta</taxon>
        <taxon>Pterygota</taxon>
        <taxon>Neoptera</taxon>
        <taxon>Endopterygota</taxon>
        <taxon>Diptera</taxon>
        <taxon>Brachycera</taxon>
        <taxon>Muscomorpha</taxon>
        <taxon>Ephydroidea</taxon>
        <taxon>Drosophilidae</taxon>
        <taxon>Drosophila</taxon>
        <taxon>Sophophora</taxon>
    </lineage>
</organism>
<evidence type="ECO:0000313" key="4">
    <source>
        <dbReference type="Proteomes" id="UP001500889"/>
    </source>
</evidence>